<reference evidence="2" key="1">
    <citation type="submission" date="2022-11" db="UniProtKB">
        <authorList>
            <consortium name="WormBaseParasite"/>
        </authorList>
    </citation>
    <scope>IDENTIFICATION</scope>
</reference>
<accession>A0A914UQ12</accession>
<evidence type="ECO:0000313" key="1">
    <source>
        <dbReference type="Proteomes" id="UP000887566"/>
    </source>
</evidence>
<dbReference type="AlphaFoldDB" id="A0A914UQ12"/>
<name>A0A914UQ12_9BILA</name>
<keyword evidence="1" id="KW-1185">Reference proteome</keyword>
<dbReference type="WBParaSite" id="PSAMB.scaffold11495size3319.g34187.t1">
    <property type="protein sequence ID" value="PSAMB.scaffold11495size3319.g34187.t1"/>
    <property type="gene ID" value="PSAMB.scaffold11495size3319.g34187"/>
</dbReference>
<organism evidence="1 2">
    <name type="scientific">Plectus sambesii</name>
    <dbReference type="NCBI Taxonomy" id="2011161"/>
    <lineage>
        <taxon>Eukaryota</taxon>
        <taxon>Metazoa</taxon>
        <taxon>Ecdysozoa</taxon>
        <taxon>Nematoda</taxon>
        <taxon>Chromadorea</taxon>
        <taxon>Plectida</taxon>
        <taxon>Plectina</taxon>
        <taxon>Plectoidea</taxon>
        <taxon>Plectidae</taxon>
        <taxon>Plectus</taxon>
    </lineage>
</organism>
<evidence type="ECO:0000313" key="2">
    <source>
        <dbReference type="WBParaSite" id="PSAMB.scaffold11495size3319.g34187.t1"/>
    </source>
</evidence>
<proteinExistence type="predicted"/>
<protein>
    <submittedName>
        <fullName evidence="2">MULE transposase domain-containing protein</fullName>
    </submittedName>
</protein>
<dbReference type="Proteomes" id="UP000887566">
    <property type="component" value="Unplaced"/>
</dbReference>
<sequence>MEFVPCAPIYVVSIHRQHPVIQYKSKRWDDTVLEFRYKSAGPKNSNILFYQCIACKNVANQSRLGGEKSGVAHIKLVNGVIVTDPDNPNTPHNCGAGNNTTTTAEVLAKRYMLEERTKIRESRKRPPAAFDEAIDGVEEHYKAEYGQAVVDDIKVKLNSGYGFSSKRRALTENRSFHIVKNNTLDNIHESLRVTKDNEPFLQTYDLSLGRKMLIFFAISDLDMLLEAEFVLCDGNQKYNPPEFHKPRQLYTLHTIIKGECHPFLFAMMKKVDQDAYRHLFNSLRQAMVTRFGHLGNLPHCTWLFDFEPAAMGACIDVFNPLKVQEHLRLLFAQDLLRAVPIYTSPMTNAQMQEFCKYFTGYWLSMPLIRDVWGQFGNSGPRTTNYVEGWHNGLHSRMNGRHPSLAKLIGLFQISQNTTKFRVRALRTDPLALPKPQKAEVICRNILLHNQMNMLYQYFMSSEQTSFQDIMNYLDRITAIGVLSQQL</sequence>